<evidence type="ECO:0000256" key="4">
    <source>
        <dbReference type="PROSITE-ProRule" id="PRU00489"/>
    </source>
</evidence>
<dbReference type="PROSITE" id="PS51143">
    <property type="entry name" value="MT_A70"/>
    <property type="match status" value="1"/>
</dbReference>
<evidence type="ECO:0000313" key="6">
    <source>
        <dbReference type="Proteomes" id="UP000225972"/>
    </source>
</evidence>
<keyword evidence="2" id="KW-0808">Transferase</keyword>
<protein>
    <recommendedName>
        <fullName evidence="7">N6-adenosine-specific RNA methylase IME4</fullName>
    </recommendedName>
</protein>
<dbReference type="AlphaFoldDB" id="A0A238JBP4"/>
<dbReference type="PANTHER" id="PTHR12829">
    <property type="entry name" value="N6-ADENOSINE-METHYLTRANSFERASE"/>
    <property type="match status" value="1"/>
</dbReference>
<gene>
    <name evidence="5" type="ORF">TRP8649_01379</name>
</gene>
<dbReference type="Pfam" id="PF05063">
    <property type="entry name" value="MT-A70"/>
    <property type="match status" value="1"/>
</dbReference>
<dbReference type="OrthoDB" id="9800596at2"/>
<comment type="similarity">
    <text evidence="4">Belongs to the MT-A70-like family.</text>
</comment>
<sequence length="207" mass="23009">MSLLKQFNAMRPFGGFNLIMADPAWHYTMFSEKGEAKAPQAHYDTMSLDDIKAMPVQALAAQDCLLWLWATNPLLPEALGVMDAWGFTFKTAGTWVKRTKHGKDAFGTGYIYRSSNEPILIGTRGAPKTTRGVRSTTASYSDCCPAEVPASSITIEAIAREHSRKPDEAFQAAEKLMPDAKRIELFSRQKRNGWAVWGNEVEKFDAA</sequence>
<dbReference type="InterPro" id="IPR007757">
    <property type="entry name" value="MT-A70-like"/>
</dbReference>
<keyword evidence="6" id="KW-1185">Reference proteome</keyword>
<evidence type="ECO:0000256" key="3">
    <source>
        <dbReference type="ARBA" id="ARBA00022691"/>
    </source>
</evidence>
<accession>A0A238JBP4</accession>
<evidence type="ECO:0000256" key="2">
    <source>
        <dbReference type="ARBA" id="ARBA00022679"/>
    </source>
</evidence>
<dbReference type="GO" id="GO:0032259">
    <property type="term" value="P:methylation"/>
    <property type="evidence" value="ECO:0007669"/>
    <property type="project" value="UniProtKB-KW"/>
</dbReference>
<evidence type="ECO:0000256" key="1">
    <source>
        <dbReference type="ARBA" id="ARBA00022603"/>
    </source>
</evidence>
<name>A0A238JBP4_9RHOB</name>
<keyword evidence="1" id="KW-0489">Methyltransferase</keyword>
<evidence type="ECO:0000313" key="5">
    <source>
        <dbReference type="EMBL" id="SMX27276.1"/>
    </source>
</evidence>
<dbReference type="SUPFAM" id="SSF53335">
    <property type="entry name" value="S-adenosyl-L-methionine-dependent methyltransferases"/>
    <property type="match status" value="1"/>
</dbReference>
<evidence type="ECO:0008006" key="7">
    <source>
        <dbReference type="Google" id="ProtNLM"/>
    </source>
</evidence>
<dbReference type="RefSeq" id="WP_099243440.1">
    <property type="nucleotide sequence ID" value="NZ_FXXP01000001.1"/>
</dbReference>
<proteinExistence type="inferred from homology"/>
<dbReference type="PANTHER" id="PTHR12829:SF7">
    <property type="entry name" value="N6-ADENOSINE-METHYLTRANSFERASE CATALYTIC SUBUNIT"/>
    <property type="match status" value="1"/>
</dbReference>
<dbReference type="GO" id="GO:0008168">
    <property type="term" value="F:methyltransferase activity"/>
    <property type="evidence" value="ECO:0007669"/>
    <property type="project" value="UniProtKB-KW"/>
</dbReference>
<dbReference type="Proteomes" id="UP000225972">
    <property type="component" value="Unassembled WGS sequence"/>
</dbReference>
<dbReference type="InterPro" id="IPR029063">
    <property type="entry name" value="SAM-dependent_MTases_sf"/>
</dbReference>
<keyword evidence="3" id="KW-0949">S-adenosyl-L-methionine</keyword>
<reference evidence="6" key="1">
    <citation type="submission" date="2017-05" db="EMBL/GenBank/DDBJ databases">
        <authorList>
            <person name="Rodrigo-Torres L."/>
            <person name="Arahal R. D."/>
            <person name="Lucena T."/>
        </authorList>
    </citation>
    <scope>NUCLEOTIDE SEQUENCE [LARGE SCALE GENOMIC DNA]</scope>
    <source>
        <strain evidence="6">CECT 8649</strain>
    </source>
</reference>
<dbReference type="EMBL" id="FXXP01000001">
    <property type="protein sequence ID" value="SMX27276.1"/>
    <property type="molecule type" value="Genomic_DNA"/>
</dbReference>
<organism evidence="5 6">
    <name type="scientific">Pelagimonas phthalicica</name>
    <dbReference type="NCBI Taxonomy" id="1037362"/>
    <lineage>
        <taxon>Bacteria</taxon>
        <taxon>Pseudomonadati</taxon>
        <taxon>Pseudomonadota</taxon>
        <taxon>Alphaproteobacteria</taxon>
        <taxon>Rhodobacterales</taxon>
        <taxon>Roseobacteraceae</taxon>
        <taxon>Pelagimonas</taxon>
    </lineage>
</organism>